<dbReference type="AlphaFoldDB" id="A0A382V498"/>
<dbReference type="Gene3D" id="3.40.50.150">
    <property type="entry name" value="Vaccinia Virus protein VP39"/>
    <property type="match status" value="1"/>
</dbReference>
<evidence type="ECO:0000313" key="2">
    <source>
        <dbReference type="EMBL" id="SVD41312.1"/>
    </source>
</evidence>
<proteinExistence type="predicted"/>
<dbReference type="CDD" id="cd02440">
    <property type="entry name" value="AdoMet_MTases"/>
    <property type="match status" value="1"/>
</dbReference>
<feature type="non-terminal residue" evidence="2">
    <location>
        <position position="1"/>
    </location>
</feature>
<dbReference type="Pfam" id="PF08241">
    <property type="entry name" value="Methyltransf_11"/>
    <property type="match status" value="1"/>
</dbReference>
<dbReference type="InterPro" id="IPR029063">
    <property type="entry name" value="SAM-dependent_MTases_sf"/>
</dbReference>
<feature type="non-terminal residue" evidence="2">
    <location>
        <position position="238"/>
    </location>
</feature>
<name>A0A382V498_9ZZZZ</name>
<organism evidence="2">
    <name type="scientific">marine metagenome</name>
    <dbReference type="NCBI Taxonomy" id="408172"/>
    <lineage>
        <taxon>unclassified sequences</taxon>
        <taxon>metagenomes</taxon>
        <taxon>ecological metagenomes</taxon>
    </lineage>
</organism>
<dbReference type="SUPFAM" id="SSF53335">
    <property type="entry name" value="S-adenosyl-L-methionine-dependent methyltransferases"/>
    <property type="match status" value="1"/>
</dbReference>
<protein>
    <recommendedName>
        <fullName evidence="1">Methyltransferase type 11 domain-containing protein</fullName>
    </recommendedName>
</protein>
<gene>
    <name evidence="2" type="ORF">METZ01_LOCUS394166</name>
</gene>
<feature type="domain" description="Methyltransferase type 11" evidence="1">
    <location>
        <begin position="59"/>
        <end position="158"/>
    </location>
</feature>
<dbReference type="EMBL" id="UINC01149069">
    <property type="protein sequence ID" value="SVD41312.1"/>
    <property type="molecule type" value="Genomic_DNA"/>
</dbReference>
<sequence>VKLTRALNIMQQNKTQKKFWSGSGGEMWVKDQAVFDRRLQSLGKAALQKIQFKTGMDIVDIGCGSGTTTLDILAVVGEKGSVTGVDISQPLLQLAAKRVEISGLTSARFLNQDVQTKPLDTSSFDAAFSRFGVMFFEDPTKAFVNINQALRSGGQLAFVCFQSPEKNLWASLSQRVFEKHLGIKMYEDKRAPGPFAFQEKSYISAILEAAGFVDIAIEGVEKTVDWYSGISISQAVDN</sequence>
<evidence type="ECO:0000259" key="1">
    <source>
        <dbReference type="Pfam" id="PF08241"/>
    </source>
</evidence>
<reference evidence="2" key="1">
    <citation type="submission" date="2018-05" db="EMBL/GenBank/DDBJ databases">
        <authorList>
            <person name="Lanie J.A."/>
            <person name="Ng W.-L."/>
            <person name="Kazmierczak K.M."/>
            <person name="Andrzejewski T.M."/>
            <person name="Davidsen T.M."/>
            <person name="Wayne K.J."/>
            <person name="Tettelin H."/>
            <person name="Glass J.I."/>
            <person name="Rusch D."/>
            <person name="Podicherti R."/>
            <person name="Tsui H.-C.T."/>
            <person name="Winkler M.E."/>
        </authorList>
    </citation>
    <scope>NUCLEOTIDE SEQUENCE</scope>
</reference>
<dbReference type="GO" id="GO:0008757">
    <property type="term" value="F:S-adenosylmethionine-dependent methyltransferase activity"/>
    <property type="evidence" value="ECO:0007669"/>
    <property type="project" value="InterPro"/>
</dbReference>
<accession>A0A382V498</accession>
<dbReference type="PANTHER" id="PTHR43591">
    <property type="entry name" value="METHYLTRANSFERASE"/>
    <property type="match status" value="1"/>
</dbReference>
<dbReference type="InterPro" id="IPR013216">
    <property type="entry name" value="Methyltransf_11"/>
</dbReference>